<evidence type="ECO:0000313" key="4">
    <source>
        <dbReference type="EMBL" id="KAA1164678.1"/>
    </source>
</evidence>
<dbReference type="Proteomes" id="UP000324162">
    <property type="component" value="Unassembled WGS sequence"/>
</dbReference>
<evidence type="ECO:0000259" key="2">
    <source>
        <dbReference type="Pfam" id="PF11127"/>
    </source>
</evidence>
<evidence type="ECO:0000313" key="5">
    <source>
        <dbReference type="Proteomes" id="UP000322915"/>
    </source>
</evidence>
<reference evidence="5 6" key="1">
    <citation type="submission" date="2019-01" db="EMBL/GenBank/DDBJ databases">
        <title>Genome sequences of marine Pseudoalteromonas species.</title>
        <authorList>
            <person name="Boraston A.B."/>
            <person name="Hehemann J.-H."/>
            <person name="Vickers C.J."/>
            <person name="Salama-Alber O."/>
            <person name="Abe K."/>
            <person name="Hettle A.J."/>
        </authorList>
    </citation>
    <scope>NUCLEOTIDE SEQUENCE [LARGE SCALE GENOMIC DNA]</scope>
    <source>
        <strain evidence="4 6">PS42</strain>
        <strain evidence="3 5">PS47</strain>
    </source>
</reference>
<dbReference type="EMBL" id="SEUK01000035">
    <property type="protein sequence ID" value="KAA1164678.1"/>
    <property type="molecule type" value="Genomic_DNA"/>
</dbReference>
<keyword evidence="1" id="KW-0472">Membrane</keyword>
<name>A0A833AI44_9GAMM</name>
<proteinExistence type="predicted"/>
<comment type="caution">
    <text evidence="4">The sequence shown here is derived from an EMBL/GenBank/DDBJ whole genome shotgun (WGS) entry which is preliminary data.</text>
</comment>
<protein>
    <submittedName>
        <fullName evidence="4">DUF2892 domain-containing protein</fullName>
    </submittedName>
</protein>
<keyword evidence="1" id="KW-0812">Transmembrane</keyword>
<dbReference type="RefSeq" id="WP_033023357.1">
    <property type="nucleotide sequence ID" value="NZ_JBBMQV010000006.1"/>
</dbReference>
<dbReference type="OrthoDB" id="9799383at2"/>
<evidence type="ECO:0000256" key="1">
    <source>
        <dbReference type="SAM" id="Phobius"/>
    </source>
</evidence>
<keyword evidence="5" id="KW-1185">Reference proteome</keyword>
<dbReference type="AlphaFoldDB" id="A0A833AI44"/>
<dbReference type="Pfam" id="PF11127">
    <property type="entry name" value="YgaP-like_TM"/>
    <property type="match status" value="1"/>
</dbReference>
<sequence>MKISDAILLIGGSAVTISVLLSYFVHSNFQFLTLFIGINLVQSAFTKWCPLMSFLRKRGFTD</sequence>
<feature type="domain" description="Inner membrane protein YgaP-like transmembrane" evidence="2">
    <location>
        <begin position="9"/>
        <end position="57"/>
    </location>
</feature>
<gene>
    <name evidence="4" type="ORF">EU508_01405</name>
    <name evidence="3" type="ORF">EU509_08625</name>
</gene>
<dbReference type="Proteomes" id="UP000322915">
    <property type="component" value="Unassembled WGS sequence"/>
</dbReference>
<accession>A0A833AI44</accession>
<dbReference type="InterPro" id="IPR021309">
    <property type="entry name" value="YgaP-like_TM"/>
</dbReference>
<keyword evidence="1" id="KW-1133">Transmembrane helix</keyword>
<organism evidence="4 6">
    <name type="scientific">Pseudoalteromonas fuliginea</name>
    <dbReference type="NCBI Taxonomy" id="1872678"/>
    <lineage>
        <taxon>Bacteria</taxon>
        <taxon>Pseudomonadati</taxon>
        <taxon>Pseudomonadota</taxon>
        <taxon>Gammaproteobacteria</taxon>
        <taxon>Alteromonadales</taxon>
        <taxon>Pseudoalteromonadaceae</taxon>
        <taxon>Pseudoalteromonas</taxon>
    </lineage>
</organism>
<evidence type="ECO:0000313" key="3">
    <source>
        <dbReference type="EMBL" id="KAA1157674.1"/>
    </source>
</evidence>
<feature type="transmembrane region" description="Helical" evidence="1">
    <location>
        <begin position="31"/>
        <end position="49"/>
    </location>
</feature>
<evidence type="ECO:0000313" key="6">
    <source>
        <dbReference type="Proteomes" id="UP000324162"/>
    </source>
</evidence>
<feature type="transmembrane region" description="Helical" evidence="1">
    <location>
        <begin position="7"/>
        <end position="25"/>
    </location>
</feature>
<dbReference type="EMBL" id="SEUJ01000066">
    <property type="protein sequence ID" value="KAA1157674.1"/>
    <property type="molecule type" value="Genomic_DNA"/>
</dbReference>
<dbReference type="Gene3D" id="6.10.140.1340">
    <property type="match status" value="1"/>
</dbReference>